<keyword evidence="5" id="KW-1185">Reference proteome</keyword>
<dbReference type="EMBL" id="BGPR01000097">
    <property type="protein sequence ID" value="GBL93850.1"/>
    <property type="molecule type" value="Genomic_DNA"/>
</dbReference>
<dbReference type="OrthoDB" id="6429931at2759"/>
<reference evidence="4 5" key="1">
    <citation type="journal article" date="2019" name="Sci. Rep.">
        <title>Orb-weaving spider Araneus ventricosus genome elucidates the spidroin gene catalogue.</title>
        <authorList>
            <person name="Kono N."/>
            <person name="Nakamura H."/>
            <person name="Ohtoshi R."/>
            <person name="Moran D.A.P."/>
            <person name="Shinohara A."/>
            <person name="Yoshida Y."/>
            <person name="Fujiwara M."/>
            <person name="Mori M."/>
            <person name="Tomita M."/>
            <person name="Arakawa K."/>
        </authorList>
    </citation>
    <scope>NUCLEOTIDE SEQUENCE [LARGE SCALE GENOMIC DNA]</scope>
</reference>
<dbReference type="SMART" id="SM00674">
    <property type="entry name" value="CENPB"/>
    <property type="match status" value="1"/>
</dbReference>
<dbReference type="PANTHER" id="PTHR19303:SF73">
    <property type="entry name" value="PROTEIN PDC2"/>
    <property type="match status" value="1"/>
</dbReference>
<organism evidence="4 5">
    <name type="scientific">Araneus ventricosus</name>
    <name type="common">Orbweaver spider</name>
    <name type="synonym">Epeira ventricosa</name>
    <dbReference type="NCBI Taxonomy" id="182803"/>
    <lineage>
        <taxon>Eukaryota</taxon>
        <taxon>Metazoa</taxon>
        <taxon>Ecdysozoa</taxon>
        <taxon>Arthropoda</taxon>
        <taxon>Chelicerata</taxon>
        <taxon>Arachnida</taxon>
        <taxon>Araneae</taxon>
        <taxon>Araneomorphae</taxon>
        <taxon>Entelegynae</taxon>
        <taxon>Araneoidea</taxon>
        <taxon>Araneidae</taxon>
        <taxon>Araneus</taxon>
    </lineage>
</organism>
<dbReference type="GO" id="GO:0005634">
    <property type="term" value="C:nucleus"/>
    <property type="evidence" value="ECO:0007669"/>
    <property type="project" value="UniProtKB-SubCell"/>
</dbReference>
<dbReference type="InterPro" id="IPR006600">
    <property type="entry name" value="HTH_CenpB_DNA-bd_dom"/>
</dbReference>
<accession>A0A4Y2BNS0</accession>
<sequence>MRIQSKKRCRNQGEKFEGFEKVLVLWFKEVRASNIPVNVDFLREKAVQLSKSFEMENFSASHGWIEKFKNRHGLSTRVLSGESASVNEGTVEQWKEDLATLVPHRLEPKNIYNCNETGLFYKLMTDGILTFKGEPCHCGGNYVKKD</sequence>
<evidence type="ECO:0000256" key="2">
    <source>
        <dbReference type="ARBA" id="ARBA00023125"/>
    </source>
</evidence>
<dbReference type="InterPro" id="IPR050863">
    <property type="entry name" value="CenT-Element_Derived"/>
</dbReference>
<dbReference type="InterPro" id="IPR009057">
    <property type="entry name" value="Homeodomain-like_sf"/>
</dbReference>
<gene>
    <name evidence="4" type="primary">Tigd4_179</name>
    <name evidence="4" type="ORF">AVEN_153616_1</name>
</gene>
<dbReference type="SUPFAM" id="SSF46689">
    <property type="entry name" value="Homeodomain-like"/>
    <property type="match status" value="1"/>
</dbReference>
<dbReference type="AlphaFoldDB" id="A0A4Y2BNS0"/>
<dbReference type="PANTHER" id="PTHR19303">
    <property type="entry name" value="TRANSPOSON"/>
    <property type="match status" value="1"/>
</dbReference>
<dbReference type="GO" id="GO:0003677">
    <property type="term" value="F:DNA binding"/>
    <property type="evidence" value="ECO:0007669"/>
    <property type="project" value="UniProtKB-KW"/>
</dbReference>
<name>A0A4Y2BNS0_ARAVE</name>
<feature type="domain" description="HTH CENPB-type" evidence="3">
    <location>
        <begin position="7"/>
        <end position="78"/>
    </location>
</feature>
<dbReference type="Proteomes" id="UP000499080">
    <property type="component" value="Unassembled WGS sequence"/>
</dbReference>
<evidence type="ECO:0000313" key="4">
    <source>
        <dbReference type="EMBL" id="GBL93850.1"/>
    </source>
</evidence>
<dbReference type="PROSITE" id="PS51253">
    <property type="entry name" value="HTH_CENPB"/>
    <property type="match status" value="1"/>
</dbReference>
<proteinExistence type="predicted"/>
<evidence type="ECO:0000259" key="3">
    <source>
        <dbReference type="PROSITE" id="PS51253"/>
    </source>
</evidence>
<keyword evidence="2" id="KW-0238">DNA-binding</keyword>
<protein>
    <submittedName>
        <fullName evidence="4">Tigger transposable element-derived protein 4</fullName>
    </submittedName>
</protein>
<evidence type="ECO:0000313" key="5">
    <source>
        <dbReference type="Proteomes" id="UP000499080"/>
    </source>
</evidence>
<evidence type="ECO:0000256" key="1">
    <source>
        <dbReference type="ARBA" id="ARBA00004123"/>
    </source>
</evidence>
<comment type="subcellular location">
    <subcellularLocation>
        <location evidence="1">Nucleus</location>
    </subcellularLocation>
</comment>
<dbReference type="Pfam" id="PF03221">
    <property type="entry name" value="HTH_Tnp_Tc5"/>
    <property type="match status" value="1"/>
</dbReference>
<dbReference type="Gene3D" id="1.10.10.60">
    <property type="entry name" value="Homeodomain-like"/>
    <property type="match status" value="1"/>
</dbReference>
<comment type="caution">
    <text evidence="4">The sequence shown here is derived from an EMBL/GenBank/DDBJ whole genome shotgun (WGS) entry which is preliminary data.</text>
</comment>